<comment type="caution">
    <text evidence="2">The sequence shown here is derived from an EMBL/GenBank/DDBJ whole genome shotgun (WGS) entry which is preliminary data.</text>
</comment>
<gene>
    <name evidence="2" type="ORF">AVEN_182049_1</name>
</gene>
<dbReference type="AlphaFoldDB" id="A0A4Y2M8C5"/>
<sequence length="344" mass="39477">MHVFTAYSLALSASDITKCEDFICLKYILSLSVWDVLNLATWYSMYIRRTHIKSLLKVFATLENQHGYNISGYKSVINILLGVLLLLCLALFGTIIFLLLNDAVETQSWFMNLTFISNISSTFPVKVALAVVYITGTRIFRSVTPLLLTLFYVQCCLVLSHVIKETSEQLCILRSSEDKAHKIQNFIRHYNIAHGLVSLTESALSLQVFWLMSSHFSVIFSTISKILGFYEHNSVVYNTENYSLTSLQNISFFLIIYFASKVNSEDVEMREAVKNIAFQLSLVKEYKECSDLQLRFIQSKRELVLTAWGVFRFTRNFLFTSAGVLITYNLLILQLNTYHENTIL</sequence>
<keyword evidence="1" id="KW-1133">Transmembrane helix</keyword>
<dbReference type="EMBL" id="BGPR01006902">
    <property type="protein sequence ID" value="GBN22764.1"/>
    <property type="molecule type" value="Genomic_DNA"/>
</dbReference>
<name>A0A4Y2M8C5_ARAVE</name>
<dbReference type="OrthoDB" id="6437580at2759"/>
<evidence type="ECO:0000256" key="1">
    <source>
        <dbReference type="SAM" id="Phobius"/>
    </source>
</evidence>
<dbReference type="Proteomes" id="UP000499080">
    <property type="component" value="Unassembled WGS sequence"/>
</dbReference>
<organism evidence="2 3">
    <name type="scientific">Araneus ventricosus</name>
    <name type="common">Orbweaver spider</name>
    <name type="synonym">Epeira ventricosa</name>
    <dbReference type="NCBI Taxonomy" id="182803"/>
    <lineage>
        <taxon>Eukaryota</taxon>
        <taxon>Metazoa</taxon>
        <taxon>Ecdysozoa</taxon>
        <taxon>Arthropoda</taxon>
        <taxon>Chelicerata</taxon>
        <taxon>Arachnida</taxon>
        <taxon>Araneae</taxon>
        <taxon>Araneomorphae</taxon>
        <taxon>Entelegynae</taxon>
        <taxon>Araneoidea</taxon>
        <taxon>Araneidae</taxon>
        <taxon>Araneus</taxon>
    </lineage>
</organism>
<keyword evidence="1" id="KW-0812">Transmembrane</keyword>
<evidence type="ECO:0008006" key="4">
    <source>
        <dbReference type="Google" id="ProtNLM"/>
    </source>
</evidence>
<evidence type="ECO:0000313" key="3">
    <source>
        <dbReference type="Proteomes" id="UP000499080"/>
    </source>
</evidence>
<feature type="transmembrane region" description="Helical" evidence="1">
    <location>
        <begin position="76"/>
        <end position="100"/>
    </location>
</feature>
<evidence type="ECO:0000313" key="2">
    <source>
        <dbReference type="EMBL" id="GBN22764.1"/>
    </source>
</evidence>
<feature type="transmembrane region" description="Helical" evidence="1">
    <location>
        <begin position="112"/>
        <end position="134"/>
    </location>
</feature>
<feature type="transmembrane region" description="Helical" evidence="1">
    <location>
        <begin position="317"/>
        <end position="338"/>
    </location>
</feature>
<accession>A0A4Y2M8C5</accession>
<reference evidence="2 3" key="1">
    <citation type="journal article" date="2019" name="Sci. Rep.">
        <title>Orb-weaving spider Araneus ventricosus genome elucidates the spidroin gene catalogue.</title>
        <authorList>
            <person name="Kono N."/>
            <person name="Nakamura H."/>
            <person name="Ohtoshi R."/>
            <person name="Moran D.A.P."/>
            <person name="Shinohara A."/>
            <person name="Yoshida Y."/>
            <person name="Fujiwara M."/>
            <person name="Mori M."/>
            <person name="Tomita M."/>
            <person name="Arakawa K."/>
        </authorList>
    </citation>
    <scope>NUCLEOTIDE SEQUENCE [LARGE SCALE GENOMIC DNA]</scope>
</reference>
<keyword evidence="3" id="KW-1185">Reference proteome</keyword>
<proteinExistence type="predicted"/>
<keyword evidence="1" id="KW-0472">Membrane</keyword>
<protein>
    <recommendedName>
        <fullName evidence="4">Gustatory receptor</fullName>
    </recommendedName>
</protein>